<dbReference type="EMBL" id="QJTC01000002">
    <property type="protein sequence ID" value="PYE79481.1"/>
    <property type="molecule type" value="Genomic_DNA"/>
</dbReference>
<comment type="caution">
    <text evidence="2">The sequence shown here is derived from an EMBL/GenBank/DDBJ whole genome shotgun (WGS) entry which is preliminary data.</text>
</comment>
<dbReference type="Pfam" id="PF07603">
    <property type="entry name" value="Lcl_C"/>
    <property type="match status" value="1"/>
</dbReference>
<evidence type="ECO:0000259" key="1">
    <source>
        <dbReference type="Pfam" id="PF07603"/>
    </source>
</evidence>
<protein>
    <submittedName>
        <fullName evidence="2">Uncharacterized protein DUF1566</fullName>
    </submittedName>
</protein>
<keyword evidence="3" id="KW-1185">Reference proteome</keyword>
<gene>
    <name evidence="2" type="ORF">DFQ15_102214</name>
</gene>
<evidence type="ECO:0000313" key="2">
    <source>
        <dbReference type="EMBL" id="PYE79481.1"/>
    </source>
</evidence>
<evidence type="ECO:0000313" key="3">
    <source>
        <dbReference type="Proteomes" id="UP000247540"/>
    </source>
</evidence>
<dbReference type="Proteomes" id="UP000247540">
    <property type="component" value="Unassembled WGS sequence"/>
</dbReference>
<dbReference type="OrthoDB" id="7349818at2"/>
<accession>A0A318T1W9</accession>
<organism evidence="2 3">
    <name type="scientific">Xylophilus ampelinus</name>
    <dbReference type="NCBI Taxonomy" id="54067"/>
    <lineage>
        <taxon>Bacteria</taxon>
        <taxon>Pseudomonadati</taxon>
        <taxon>Pseudomonadota</taxon>
        <taxon>Betaproteobacteria</taxon>
        <taxon>Burkholderiales</taxon>
        <taxon>Xylophilus</taxon>
    </lineage>
</organism>
<feature type="domain" description="Lcl C-terminal" evidence="1">
    <location>
        <begin position="134"/>
        <end position="211"/>
    </location>
</feature>
<dbReference type="RefSeq" id="WP_146228631.1">
    <property type="nucleotide sequence ID" value="NZ_JAMOFZ010000001.1"/>
</dbReference>
<dbReference type="AlphaFoldDB" id="A0A318T1W9"/>
<reference evidence="2 3" key="1">
    <citation type="submission" date="2018-06" db="EMBL/GenBank/DDBJ databases">
        <title>Genomic Encyclopedia of Type Strains, Phase III (KMG-III): the genomes of soil and plant-associated and newly described type strains.</title>
        <authorList>
            <person name="Whitman W."/>
        </authorList>
    </citation>
    <scope>NUCLEOTIDE SEQUENCE [LARGE SCALE GENOMIC DNA]</scope>
    <source>
        <strain evidence="2 3">CECT 7646</strain>
    </source>
</reference>
<name>A0A318T1W9_9BURK</name>
<sequence length="215" mass="23252">MLAQNLTLHLHQPISAAEFGTLLTTLDSQPVLGQAAQFAQAAAGADATAILHNLPSLDSFPPAIGQHWPAQGGTYAGILRGIDGEPDCALIVAPAAGGETTCTWGPRDTDAGETSDIDGRANTLLLAGLAEAYPAARWALRLRLDGFEDWYMPARRELQLIAANAPEAMDPKPYYWSSTQYSRHYAWLQDFENGTSNNYGKGNECRARAVRRIQL</sequence>
<dbReference type="InterPro" id="IPR011460">
    <property type="entry name" value="Lcl_C"/>
</dbReference>
<proteinExistence type="predicted"/>